<gene>
    <name evidence="1" type="ORF">SDC9_151758</name>
</gene>
<protein>
    <submittedName>
        <fullName evidence="1">Uncharacterized protein</fullName>
    </submittedName>
</protein>
<comment type="caution">
    <text evidence="1">The sequence shown here is derived from an EMBL/GenBank/DDBJ whole genome shotgun (WGS) entry which is preliminary data.</text>
</comment>
<dbReference type="AlphaFoldDB" id="A0A645ERR1"/>
<reference evidence="1" key="1">
    <citation type="submission" date="2019-08" db="EMBL/GenBank/DDBJ databases">
        <authorList>
            <person name="Kucharzyk K."/>
            <person name="Murdoch R.W."/>
            <person name="Higgins S."/>
            <person name="Loffler F."/>
        </authorList>
    </citation>
    <scope>NUCLEOTIDE SEQUENCE</scope>
</reference>
<organism evidence="1">
    <name type="scientific">bioreactor metagenome</name>
    <dbReference type="NCBI Taxonomy" id="1076179"/>
    <lineage>
        <taxon>unclassified sequences</taxon>
        <taxon>metagenomes</taxon>
        <taxon>ecological metagenomes</taxon>
    </lineage>
</organism>
<name>A0A645ERR1_9ZZZZ</name>
<dbReference type="EMBL" id="VSSQ01050426">
    <property type="protein sequence ID" value="MPN04517.1"/>
    <property type="molecule type" value="Genomic_DNA"/>
</dbReference>
<sequence length="104" mass="12074">MFDFSFLVGEFHIESFREILSQEVRRSRLKSFPVLHQCFNTIGFISSGKSFGWGFDAFNHWNCHEIFGKVCVNLKHFLGFLYGFFLCGMRGVAFLPKKFGSSQE</sequence>
<accession>A0A645ERR1</accession>
<evidence type="ECO:0000313" key="1">
    <source>
        <dbReference type="EMBL" id="MPN04517.1"/>
    </source>
</evidence>
<proteinExistence type="predicted"/>